<dbReference type="Proteomes" id="UP001060085">
    <property type="component" value="Linkage Group LG07"/>
</dbReference>
<name>A0ACB9ZXB4_CATRO</name>
<dbReference type="EMBL" id="CM044707">
    <property type="protein sequence ID" value="KAI5652984.1"/>
    <property type="molecule type" value="Genomic_DNA"/>
</dbReference>
<evidence type="ECO:0000313" key="2">
    <source>
        <dbReference type="Proteomes" id="UP001060085"/>
    </source>
</evidence>
<protein>
    <submittedName>
        <fullName evidence="1">Uncharacterized protein</fullName>
    </submittedName>
</protein>
<organism evidence="1 2">
    <name type="scientific">Catharanthus roseus</name>
    <name type="common">Madagascar periwinkle</name>
    <name type="synonym">Vinca rosea</name>
    <dbReference type="NCBI Taxonomy" id="4058"/>
    <lineage>
        <taxon>Eukaryota</taxon>
        <taxon>Viridiplantae</taxon>
        <taxon>Streptophyta</taxon>
        <taxon>Embryophyta</taxon>
        <taxon>Tracheophyta</taxon>
        <taxon>Spermatophyta</taxon>
        <taxon>Magnoliopsida</taxon>
        <taxon>eudicotyledons</taxon>
        <taxon>Gunneridae</taxon>
        <taxon>Pentapetalae</taxon>
        <taxon>asterids</taxon>
        <taxon>lamiids</taxon>
        <taxon>Gentianales</taxon>
        <taxon>Apocynaceae</taxon>
        <taxon>Rauvolfioideae</taxon>
        <taxon>Vinceae</taxon>
        <taxon>Catharanthinae</taxon>
        <taxon>Catharanthus</taxon>
    </lineage>
</organism>
<keyword evidence="2" id="KW-1185">Reference proteome</keyword>
<evidence type="ECO:0000313" key="1">
    <source>
        <dbReference type="EMBL" id="KAI5652984.1"/>
    </source>
</evidence>
<proteinExistence type="predicted"/>
<sequence length="177" mass="19834">MKTSFRPGLKFVENQVNGRVSGLHCTWLVPRTRASSNDVDGFLTLRVDPLEDGRSTLRAWPNRYLRGHRIMLCGRTISSERSGAQQATECREARRCPTQPQLAYNIQKLQLLPVCNMKFSSNKAGKNRLDKNYLNVLMVRCEGAALYASPSTGIHATNSSTSVRDASPFYVLKTVQN</sequence>
<gene>
    <name evidence="1" type="ORF">M9H77_30171</name>
</gene>
<comment type="caution">
    <text evidence="1">The sequence shown here is derived from an EMBL/GenBank/DDBJ whole genome shotgun (WGS) entry which is preliminary data.</text>
</comment>
<reference evidence="2" key="1">
    <citation type="journal article" date="2023" name="Nat. Plants">
        <title>Single-cell RNA sequencing provides a high-resolution roadmap for understanding the multicellular compartmentation of specialized metabolism.</title>
        <authorList>
            <person name="Sun S."/>
            <person name="Shen X."/>
            <person name="Li Y."/>
            <person name="Li Y."/>
            <person name="Wang S."/>
            <person name="Li R."/>
            <person name="Zhang H."/>
            <person name="Shen G."/>
            <person name="Guo B."/>
            <person name="Wei J."/>
            <person name="Xu J."/>
            <person name="St-Pierre B."/>
            <person name="Chen S."/>
            <person name="Sun C."/>
        </authorList>
    </citation>
    <scope>NUCLEOTIDE SEQUENCE [LARGE SCALE GENOMIC DNA]</scope>
</reference>
<accession>A0ACB9ZXB4</accession>